<accession>A0A3A1U0P0</accession>
<dbReference type="PROSITE" id="PS00691">
    <property type="entry name" value="DNA_PHOTOLYASES_1_2"/>
    <property type="match status" value="1"/>
</dbReference>
<dbReference type="OrthoDB" id="9772484at2"/>
<dbReference type="GO" id="GO:0003677">
    <property type="term" value="F:DNA binding"/>
    <property type="evidence" value="ECO:0007669"/>
    <property type="project" value="TreeGrafter"/>
</dbReference>
<evidence type="ECO:0000313" key="13">
    <source>
        <dbReference type="Proteomes" id="UP000265742"/>
    </source>
</evidence>
<dbReference type="GO" id="GO:0000719">
    <property type="term" value="P:photoreactive repair"/>
    <property type="evidence" value="ECO:0007669"/>
    <property type="project" value="UniProtKB-ARBA"/>
</dbReference>
<feature type="binding site" evidence="8">
    <location>
        <begin position="376"/>
        <end position="378"/>
    </location>
    <ligand>
        <name>FAD</name>
        <dbReference type="ChEBI" id="CHEBI:57692"/>
    </ligand>
</feature>
<feature type="site" description="Electron transfer via tryptophanyl radical" evidence="9">
    <location>
        <position position="363"/>
    </location>
</feature>
<dbReference type="SUPFAM" id="SSF48173">
    <property type="entry name" value="Cryptochrome/photolyase FAD-binding domain"/>
    <property type="match status" value="1"/>
</dbReference>
<feature type="site" description="Electron transfer via tryptophanyl radical" evidence="9">
    <location>
        <position position="309"/>
    </location>
</feature>
<evidence type="ECO:0000256" key="10">
    <source>
        <dbReference type="RuleBase" id="RU004182"/>
    </source>
</evidence>
<feature type="binding site" evidence="8">
    <location>
        <begin position="241"/>
        <end position="245"/>
    </location>
    <ligand>
        <name>FAD</name>
        <dbReference type="ChEBI" id="CHEBI:57692"/>
    </ligand>
</feature>
<dbReference type="PROSITE" id="PS51645">
    <property type="entry name" value="PHR_CRY_ALPHA_BETA"/>
    <property type="match status" value="1"/>
</dbReference>
<evidence type="ECO:0000259" key="11">
    <source>
        <dbReference type="PROSITE" id="PS51645"/>
    </source>
</evidence>
<evidence type="ECO:0000256" key="5">
    <source>
        <dbReference type="ARBA" id="ARBA00022827"/>
    </source>
</evidence>
<keyword evidence="12" id="KW-0456">Lyase</keyword>
<dbReference type="InterPro" id="IPR018394">
    <property type="entry name" value="DNA_photolyase_1_CS_C"/>
</dbReference>
<evidence type="ECO:0000256" key="1">
    <source>
        <dbReference type="ARBA" id="ARBA00001932"/>
    </source>
</evidence>
<reference evidence="13" key="1">
    <citation type="submission" date="2018-09" db="EMBL/GenBank/DDBJ databases">
        <authorList>
            <person name="Kim I."/>
        </authorList>
    </citation>
    <scope>NUCLEOTIDE SEQUENCE [LARGE SCALE GENOMIC DNA]</scope>
    <source>
        <strain evidence="13">DD4a</strain>
    </source>
</reference>
<organism evidence="12 13">
    <name type="scientific">Amnibacterium setariae</name>
    <dbReference type="NCBI Taxonomy" id="2306585"/>
    <lineage>
        <taxon>Bacteria</taxon>
        <taxon>Bacillati</taxon>
        <taxon>Actinomycetota</taxon>
        <taxon>Actinomycetes</taxon>
        <taxon>Micrococcales</taxon>
        <taxon>Microbacteriaceae</taxon>
        <taxon>Amnibacterium</taxon>
    </lineage>
</organism>
<dbReference type="PRINTS" id="PR00147">
    <property type="entry name" value="DNAPHOTLYASE"/>
</dbReference>
<dbReference type="Gene3D" id="3.40.50.620">
    <property type="entry name" value="HUPs"/>
    <property type="match status" value="1"/>
</dbReference>
<proteinExistence type="inferred from homology"/>
<comment type="similarity">
    <text evidence="10">Belongs to the DNA photolyase family.</text>
</comment>
<dbReference type="Gene3D" id="1.25.40.80">
    <property type="match status" value="1"/>
</dbReference>
<dbReference type="InterPro" id="IPR005101">
    <property type="entry name" value="Cryptochr/Photolyase_FAD-bd"/>
</dbReference>
<dbReference type="SUPFAM" id="SSF52425">
    <property type="entry name" value="Cryptochrome/photolyase, N-terminal domain"/>
    <property type="match status" value="1"/>
</dbReference>
<dbReference type="PROSITE" id="PS00394">
    <property type="entry name" value="DNA_PHOTOLYASES_1_1"/>
    <property type="match status" value="1"/>
</dbReference>
<dbReference type="Pfam" id="PF03441">
    <property type="entry name" value="FAD_binding_7"/>
    <property type="match status" value="1"/>
</dbReference>
<dbReference type="RefSeq" id="WP_119480296.1">
    <property type="nucleotide sequence ID" value="NZ_QXTG01000001.1"/>
</dbReference>
<dbReference type="Proteomes" id="UP000265742">
    <property type="component" value="Unassembled WGS sequence"/>
</dbReference>
<dbReference type="GO" id="GO:0009416">
    <property type="term" value="P:response to light stimulus"/>
    <property type="evidence" value="ECO:0007669"/>
    <property type="project" value="TreeGrafter"/>
</dbReference>
<dbReference type="GO" id="GO:0003904">
    <property type="term" value="F:deoxyribodipyrimidine photo-lyase activity"/>
    <property type="evidence" value="ECO:0007669"/>
    <property type="project" value="UniProtKB-EC"/>
</dbReference>
<dbReference type="PANTHER" id="PTHR11455:SF9">
    <property type="entry name" value="CRYPTOCHROME CIRCADIAN CLOCK 5 ISOFORM X1"/>
    <property type="match status" value="1"/>
</dbReference>
<comment type="catalytic activity">
    <reaction evidence="7">
        <text>cyclobutadipyrimidine (in DNA) = 2 pyrimidine residues (in DNA).</text>
        <dbReference type="EC" id="4.1.99.3"/>
    </reaction>
</comment>
<evidence type="ECO:0000256" key="6">
    <source>
        <dbReference type="ARBA" id="ARBA00022991"/>
    </source>
</evidence>
<feature type="domain" description="Photolyase/cryptochrome alpha/beta" evidence="11">
    <location>
        <begin position="6"/>
        <end position="135"/>
    </location>
</feature>
<dbReference type="InterPro" id="IPR036155">
    <property type="entry name" value="Crypto/Photolyase_N_sf"/>
</dbReference>
<comment type="cofactor">
    <cofactor evidence="1">
        <name>(6R)-5,10-methylene-5,6,7,8-tetrahydrofolate</name>
        <dbReference type="ChEBI" id="CHEBI:15636"/>
    </cofactor>
</comment>
<dbReference type="AlphaFoldDB" id="A0A3A1U0P0"/>
<evidence type="ECO:0000256" key="8">
    <source>
        <dbReference type="PIRSR" id="PIRSR602081-1"/>
    </source>
</evidence>
<evidence type="ECO:0000256" key="4">
    <source>
        <dbReference type="ARBA" id="ARBA00022630"/>
    </source>
</evidence>
<evidence type="ECO:0000256" key="7">
    <source>
        <dbReference type="ARBA" id="ARBA00033999"/>
    </source>
</evidence>
<comment type="cofactor">
    <cofactor evidence="8">
        <name>FAD</name>
        <dbReference type="ChEBI" id="CHEBI:57692"/>
    </cofactor>
    <text evidence="8">Binds 1 FAD per subunit.</text>
</comment>
<dbReference type="PANTHER" id="PTHR11455">
    <property type="entry name" value="CRYPTOCHROME"/>
    <property type="match status" value="1"/>
</dbReference>
<dbReference type="EC" id="4.1.99.3" evidence="2"/>
<keyword evidence="5 8" id="KW-0274">FAD</keyword>
<keyword evidence="4 8" id="KW-0285">Flavoprotein</keyword>
<dbReference type="EMBL" id="QXTG01000001">
    <property type="protein sequence ID" value="RIX29933.1"/>
    <property type="molecule type" value="Genomic_DNA"/>
</dbReference>
<name>A0A3A1U0P0_9MICO</name>
<feature type="binding site" evidence="8">
    <location>
        <position position="275"/>
    </location>
    <ligand>
        <name>FAD</name>
        <dbReference type="ChEBI" id="CHEBI:57692"/>
    </ligand>
</feature>
<feature type="site" description="Electron transfer via tryptophanyl radical" evidence="9">
    <location>
        <position position="386"/>
    </location>
</feature>
<evidence type="ECO:0000313" key="12">
    <source>
        <dbReference type="EMBL" id="RIX29933.1"/>
    </source>
</evidence>
<dbReference type="InterPro" id="IPR014729">
    <property type="entry name" value="Rossmann-like_a/b/a_fold"/>
</dbReference>
<protein>
    <recommendedName>
        <fullName evidence="3">Deoxyribodipyrimidine photo-lyase</fullName>
        <ecNumber evidence="2">4.1.99.3</ecNumber>
    </recommendedName>
</protein>
<evidence type="ECO:0000256" key="2">
    <source>
        <dbReference type="ARBA" id="ARBA00013149"/>
    </source>
</evidence>
<dbReference type="GO" id="GO:0071949">
    <property type="term" value="F:FAD binding"/>
    <property type="evidence" value="ECO:0007669"/>
    <property type="project" value="TreeGrafter"/>
</dbReference>
<evidence type="ECO:0000256" key="9">
    <source>
        <dbReference type="PIRSR" id="PIRSR602081-2"/>
    </source>
</evidence>
<feature type="binding site" evidence="8">
    <location>
        <position position="229"/>
    </location>
    <ligand>
        <name>FAD</name>
        <dbReference type="ChEBI" id="CHEBI:57692"/>
    </ligand>
</feature>
<keyword evidence="6 10" id="KW-0157">Chromophore</keyword>
<gene>
    <name evidence="12" type="ORF">D1781_00150</name>
</gene>
<dbReference type="InterPro" id="IPR006050">
    <property type="entry name" value="DNA_photolyase_N"/>
</dbReference>
<keyword evidence="13" id="KW-1185">Reference proteome</keyword>
<sequence length="475" mass="53413">MPDQDAPAVVWLRDDLRVSDNPALREAVDSGRPVVVVYVLDDSGDVGRPLGGASRWWLHHSLEALDASLRKRGNRLVLRHGDGAGEIASILEETGAGLLTTSRRYTRGEREQDDRVQRAAEERGVAVSVHTASLLHDPGAVLNGDGERFGVFTPFFRALTRGGAPREPVAAPNAVAPWTGDLRSEDLDDLGLLPIGPDWSAGLGETWTPGEKAAHRRVDEFVHERLARYADQRDEPAAEASSRLSPYLKFGEVSPYQVWHRVQQADVPADIRLKFLTELGWREYDYDLLDAHPDLETVNIHREFDAFPWAEVDDRVLRAWQRGRTGVPLVDAGMRQLWHTGWMHNRVRMVTASFLIKNLRYDWRIGERWFWDTLVDADPANNAAQWQWVAGSGADAAPFFRVFNPVLQGQKFDPRGEYIATWVPELRDLDAKGRHEPWTVPDGPTTGEHPAYPEPIVDLKASRAAALDAYQRMRS</sequence>
<dbReference type="FunFam" id="1.10.579.10:FF:000003">
    <property type="entry name" value="Deoxyribodipyrimidine photo-lyase"/>
    <property type="match status" value="1"/>
</dbReference>
<dbReference type="InterPro" id="IPR036134">
    <property type="entry name" value="Crypto/Photolyase_FAD-like_sf"/>
</dbReference>
<dbReference type="Pfam" id="PF00875">
    <property type="entry name" value="DNA_photolyase"/>
    <property type="match status" value="1"/>
</dbReference>
<dbReference type="InterPro" id="IPR002081">
    <property type="entry name" value="Cryptochrome/DNA_photolyase_1"/>
</dbReference>
<comment type="caution">
    <text evidence="12">The sequence shown here is derived from an EMBL/GenBank/DDBJ whole genome shotgun (WGS) entry which is preliminary data.</text>
</comment>
<evidence type="ECO:0000256" key="3">
    <source>
        <dbReference type="ARBA" id="ARBA00014046"/>
    </source>
</evidence>
<dbReference type="Gene3D" id="1.10.579.10">
    <property type="entry name" value="DNA Cyclobutane Dipyrimidine Photolyase, subunit A, domain 3"/>
    <property type="match status" value="1"/>
</dbReference>